<feature type="domain" description="NYN" evidence="2">
    <location>
        <begin position="1"/>
        <end position="54"/>
    </location>
</feature>
<feature type="region of interest" description="Disordered" evidence="1">
    <location>
        <begin position="129"/>
        <end position="158"/>
    </location>
</feature>
<dbReference type="Pfam" id="PF01936">
    <property type="entry name" value="NYN"/>
    <property type="match status" value="1"/>
</dbReference>
<feature type="compositionally biased region" description="Polar residues" evidence="1">
    <location>
        <begin position="130"/>
        <end position="145"/>
    </location>
</feature>
<dbReference type="GO" id="GO:0004540">
    <property type="term" value="F:RNA nuclease activity"/>
    <property type="evidence" value="ECO:0007669"/>
    <property type="project" value="InterPro"/>
</dbReference>
<dbReference type="PANTHER" id="PTHR14379">
    <property type="entry name" value="LIMKAIN B LKAP"/>
    <property type="match status" value="1"/>
</dbReference>
<sequence>MLFWAVDNPAPANYLLISGDQDFSNALHQLSMRRYNILLAQPQQASAPLLAAAKSIWHYTSLLAGGPPIGKGESQQLVNNNSYSSGSDTLQIAVSNPIGITEPVETYWGNPHVGNQNLPYIGKEVDSRCQGKSTSRNFSQANGSKPLSLPVEHNSNVNSHQPCSYSYIPNVPLSRPAQNFVHGNPGPSWSNSSNHQRNHQNNYSQPLRPNNFATQPAFASRNMHAPPLNTQTYVPPLTPLRLNGSSLYSRPSTNVPDIHNLNISGYSNGVHNPPTVQKRNREPSHNSITKSSNHACLSDSQNGYMVQKKLPVYPNMLNNRHPCDPEYPSLSSAEMGSTSNCLWGTPGYPKPSAYVQGLLGVILLALDTLKNEKIMPIEANIIECIQYGDPKHRNIDIKKALESAIEQQMVVKHISGDVQLYVSKNEKLWPCVNPIGGNPNRYSKVTWDEIQNFLTSPAGRSAIMASQCK</sequence>
<evidence type="ECO:0000256" key="1">
    <source>
        <dbReference type="SAM" id="MobiDB-lite"/>
    </source>
</evidence>
<feature type="domain" description="DUF7625" evidence="3">
    <location>
        <begin position="345"/>
        <end position="438"/>
    </location>
</feature>
<gene>
    <name evidence="4" type="ORF">FSB_LOCUS26092</name>
</gene>
<dbReference type="InterPro" id="IPR024768">
    <property type="entry name" value="Marf1"/>
</dbReference>
<dbReference type="GO" id="GO:0010468">
    <property type="term" value="P:regulation of gene expression"/>
    <property type="evidence" value="ECO:0007669"/>
    <property type="project" value="InterPro"/>
</dbReference>
<feature type="region of interest" description="Disordered" evidence="1">
    <location>
        <begin position="176"/>
        <end position="208"/>
    </location>
</feature>
<accession>A0A2N9GFJ9</accession>
<name>A0A2N9GFJ9_FAGSY</name>
<dbReference type="GO" id="GO:0005777">
    <property type="term" value="C:peroxisome"/>
    <property type="evidence" value="ECO:0007669"/>
    <property type="project" value="InterPro"/>
</dbReference>
<dbReference type="AlphaFoldDB" id="A0A2N9GFJ9"/>
<organism evidence="4">
    <name type="scientific">Fagus sylvatica</name>
    <name type="common">Beechnut</name>
    <dbReference type="NCBI Taxonomy" id="28930"/>
    <lineage>
        <taxon>Eukaryota</taxon>
        <taxon>Viridiplantae</taxon>
        <taxon>Streptophyta</taxon>
        <taxon>Embryophyta</taxon>
        <taxon>Tracheophyta</taxon>
        <taxon>Spermatophyta</taxon>
        <taxon>Magnoliopsida</taxon>
        <taxon>eudicotyledons</taxon>
        <taxon>Gunneridae</taxon>
        <taxon>Pentapetalae</taxon>
        <taxon>rosids</taxon>
        <taxon>fabids</taxon>
        <taxon>Fagales</taxon>
        <taxon>Fagaceae</taxon>
        <taxon>Fagus</taxon>
    </lineage>
</organism>
<dbReference type="InterPro" id="IPR056042">
    <property type="entry name" value="DUF7625"/>
</dbReference>
<evidence type="ECO:0000259" key="2">
    <source>
        <dbReference type="Pfam" id="PF01936"/>
    </source>
</evidence>
<dbReference type="Pfam" id="PF24620">
    <property type="entry name" value="DUF7625"/>
    <property type="match status" value="1"/>
</dbReference>
<proteinExistence type="predicted"/>
<dbReference type="PANTHER" id="PTHR14379:SF7">
    <property type="entry name" value="ENDONUCLEASE OR GLYCOSYL HYDROLASE-RELATED"/>
    <property type="match status" value="1"/>
</dbReference>
<evidence type="ECO:0000259" key="3">
    <source>
        <dbReference type="Pfam" id="PF24620"/>
    </source>
</evidence>
<dbReference type="InterPro" id="IPR021139">
    <property type="entry name" value="NYN"/>
</dbReference>
<dbReference type="EMBL" id="OIVN01001846">
    <property type="protein sequence ID" value="SPC98210.1"/>
    <property type="molecule type" value="Genomic_DNA"/>
</dbReference>
<evidence type="ECO:0000313" key="4">
    <source>
        <dbReference type="EMBL" id="SPC98210.1"/>
    </source>
</evidence>
<feature type="compositionally biased region" description="Low complexity" evidence="1">
    <location>
        <begin position="183"/>
        <end position="205"/>
    </location>
</feature>
<protein>
    <submittedName>
        <fullName evidence="4">Uncharacterized protein</fullName>
    </submittedName>
</protein>
<reference evidence="4" key="1">
    <citation type="submission" date="2018-02" db="EMBL/GenBank/DDBJ databases">
        <authorList>
            <person name="Cohen D.B."/>
            <person name="Kent A.D."/>
        </authorList>
    </citation>
    <scope>NUCLEOTIDE SEQUENCE</scope>
</reference>